<name>A0ACC0YBQ1_9ROSI</name>
<dbReference type="EMBL" id="CM047743">
    <property type="protein sequence ID" value="KAJ0031953.1"/>
    <property type="molecule type" value="Genomic_DNA"/>
</dbReference>
<accession>A0ACC0YBQ1</accession>
<sequence>MPSRTIRTTAITKDDQQNHPKYDLKDDNEDEDKDDKNSRTSLDTLWIRGNGQFISHCLHPTAAEIRIESRAFISTSTTNQVSRMLRDMSIAVLQELRGFSLNNDNINPDGENNAQQNKPNGHNDEERPRK</sequence>
<gene>
    <name evidence="1" type="ORF">Pint_14583</name>
</gene>
<evidence type="ECO:0000313" key="2">
    <source>
        <dbReference type="Proteomes" id="UP001163603"/>
    </source>
</evidence>
<reference evidence="2" key="1">
    <citation type="journal article" date="2023" name="G3 (Bethesda)">
        <title>Genome assembly and association tests identify interacting loci associated with vigor, precocity, and sex in interspecific pistachio rootstocks.</title>
        <authorList>
            <person name="Palmer W."/>
            <person name="Jacygrad E."/>
            <person name="Sagayaradj S."/>
            <person name="Cavanaugh K."/>
            <person name="Han R."/>
            <person name="Bertier L."/>
            <person name="Beede B."/>
            <person name="Kafkas S."/>
            <person name="Golino D."/>
            <person name="Preece J."/>
            <person name="Michelmore R."/>
        </authorList>
    </citation>
    <scope>NUCLEOTIDE SEQUENCE [LARGE SCALE GENOMIC DNA]</scope>
</reference>
<evidence type="ECO:0000313" key="1">
    <source>
        <dbReference type="EMBL" id="KAJ0031953.1"/>
    </source>
</evidence>
<protein>
    <submittedName>
        <fullName evidence="1">Uncharacterized protein</fullName>
    </submittedName>
</protein>
<organism evidence="1 2">
    <name type="scientific">Pistacia integerrima</name>
    <dbReference type="NCBI Taxonomy" id="434235"/>
    <lineage>
        <taxon>Eukaryota</taxon>
        <taxon>Viridiplantae</taxon>
        <taxon>Streptophyta</taxon>
        <taxon>Embryophyta</taxon>
        <taxon>Tracheophyta</taxon>
        <taxon>Spermatophyta</taxon>
        <taxon>Magnoliopsida</taxon>
        <taxon>eudicotyledons</taxon>
        <taxon>Gunneridae</taxon>
        <taxon>Pentapetalae</taxon>
        <taxon>rosids</taxon>
        <taxon>malvids</taxon>
        <taxon>Sapindales</taxon>
        <taxon>Anacardiaceae</taxon>
        <taxon>Pistacia</taxon>
    </lineage>
</organism>
<keyword evidence="2" id="KW-1185">Reference proteome</keyword>
<dbReference type="Proteomes" id="UP001163603">
    <property type="component" value="Chromosome 8"/>
</dbReference>
<proteinExistence type="predicted"/>
<comment type="caution">
    <text evidence="1">The sequence shown here is derived from an EMBL/GenBank/DDBJ whole genome shotgun (WGS) entry which is preliminary data.</text>
</comment>